<evidence type="ECO:0000259" key="8">
    <source>
        <dbReference type="PROSITE" id="PS51849"/>
    </source>
</evidence>
<reference evidence="10" key="2">
    <citation type="submission" date="2016-10" db="EMBL/GenBank/DDBJ databases">
        <authorList>
            <person name="See-Too W.S."/>
        </authorList>
    </citation>
    <scope>NUCLEOTIDE SEQUENCE [LARGE SCALE GENOMIC DNA]</scope>
    <source>
        <strain evidence="10">DSM 24743</strain>
    </source>
</reference>
<feature type="compositionally biased region" description="Basic and acidic residues" evidence="6">
    <location>
        <begin position="367"/>
        <end position="389"/>
    </location>
</feature>
<evidence type="ECO:0000256" key="2">
    <source>
        <dbReference type="ARBA" id="ARBA00022475"/>
    </source>
</evidence>
<keyword evidence="4 7" id="KW-1133">Transmembrane helix</keyword>
<feature type="compositionally biased region" description="Basic and acidic residues" evidence="6">
    <location>
        <begin position="266"/>
        <end position="277"/>
    </location>
</feature>
<evidence type="ECO:0000256" key="3">
    <source>
        <dbReference type="ARBA" id="ARBA00022692"/>
    </source>
</evidence>
<feature type="transmembrane region" description="Helical" evidence="7">
    <location>
        <begin position="53"/>
        <end position="76"/>
    </location>
</feature>
<evidence type="ECO:0000256" key="4">
    <source>
        <dbReference type="ARBA" id="ARBA00022989"/>
    </source>
</evidence>
<dbReference type="GO" id="GO:0005886">
    <property type="term" value="C:plasma membrane"/>
    <property type="evidence" value="ECO:0007669"/>
    <property type="project" value="UniProtKB-SubCell"/>
</dbReference>
<feature type="compositionally biased region" description="Basic and acidic residues" evidence="6">
    <location>
        <begin position="304"/>
        <end position="359"/>
    </location>
</feature>
<keyword evidence="3 7" id="KW-0812">Transmembrane</keyword>
<keyword evidence="10" id="KW-1185">Reference proteome</keyword>
<dbReference type="Pfam" id="PF23750">
    <property type="entry name" value="RsgI_M"/>
    <property type="match status" value="1"/>
</dbReference>
<proteinExistence type="predicted"/>
<keyword evidence="2" id="KW-1003">Cell membrane</keyword>
<dbReference type="Proteomes" id="UP000092687">
    <property type="component" value="Chromosome"/>
</dbReference>
<protein>
    <recommendedName>
        <fullName evidence="8">RsgI N-terminal anti-sigma domain-containing protein</fullName>
    </recommendedName>
</protein>
<evidence type="ECO:0000256" key="6">
    <source>
        <dbReference type="SAM" id="MobiDB-lite"/>
    </source>
</evidence>
<feature type="region of interest" description="Disordered" evidence="6">
    <location>
        <begin position="221"/>
        <end position="389"/>
    </location>
</feature>
<comment type="subcellular location">
    <subcellularLocation>
        <location evidence="1">Cell membrane</location>
        <topology evidence="1">Single-pass membrane protein</topology>
    </subcellularLocation>
</comment>
<evidence type="ECO:0000256" key="5">
    <source>
        <dbReference type="ARBA" id="ARBA00023136"/>
    </source>
</evidence>
<keyword evidence="5 7" id="KW-0472">Membrane</keyword>
<dbReference type="AlphaFoldDB" id="A0A1C7DQC0"/>
<name>A0A1C7DQC0_9BACL</name>
<feature type="compositionally biased region" description="Polar residues" evidence="6">
    <location>
        <begin position="227"/>
        <end position="237"/>
    </location>
</feature>
<gene>
    <name evidence="9" type="ORF">BBI08_07570</name>
</gene>
<sequence length="389" mass="44161">MRKKSGICMKSKNDRSIFLMENGQFVKGTPVGNPLKGEEALFYPLEKKPIVRILPAMAPITAAIATIALFMSAVVFPAQEAYGYVQVQVNPGIELGIDEEYKVVSIRELNSDGHELIHQLDDWENDSLLTVLNRVLELAVTDQTRDVTITAVEADGSKADQSIKKVVLELSQEVENDQVAIQMKEATKEQWRHSKKDQIPVGQMIEKVETVKSHVEPKEQLLEQDNLPVSSLQVKEQNLSKEKNSMKEMKEKSKKPKETSNLPLENKGDKSLKEKQQQKTPKQKSINKESSIDTKNTPSVKPQKKVEPTKAEPKDKLMKKEEKKVEKQDKEIEEKEEKIDKKIGKDSKEFKKEKLKNDSSVKSPSTTKEKEDTKGKKDEKNNNNKSEKK</sequence>
<dbReference type="InterPro" id="IPR055431">
    <property type="entry name" value="RsgI_M"/>
</dbReference>
<feature type="compositionally biased region" description="Basic and acidic residues" evidence="6">
    <location>
        <begin position="238"/>
        <end position="251"/>
    </location>
</feature>
<evidence type="ECO:0000313" key="10">
    <source>
        <dbReference type="Proteomes" id="UP000092687"/>
    </source>
</evidence>
<evidence type="ECO:0000313" key="9">
    <source>
        <dbReference type="EMBL" id="ANU13716.1"/>
    </source>
</evidence>
<evidence type="ECO:0000256" key="7">
    <source>
        <dbReference type="SAM" id="Phobius"/>
    </source>
</evidence>
<dbReference type="KEGG" id="phc:BBI08_07570"/>
<dbReference type="OrthoDB" id="9800626at2"/>
<dbReference type="EMBL" id="CP016537">
    <property type="protein sequence ID" value="ANU13716.1"/>
    <property type="molecule type" value="Genomic_DNA"/>
</dbReference>
<dbReference type="STRING" id="1215089.BBI08_07570"/>
<evidence type="ECO:0000256" key="1">
    <source>
        <dbReference type="ARBA" id="ARBA00004162"/>
    </source>
</evidence>
<organism evidence="9 10">
    <name type="scientific">Planococcus halocryophilus</name>
    <dbReference type="NCBI Taxonomy" id="1215089"/>
    <lineage>
        <taxon>Bacteria</taxon>
        <taxon>Bacillati</taxon>
        <taxon>Bacillota</taxon>
        <taxon>Bacilli</taxon>
        <taxon>Bacillales</taxon>
        <taxon>Caryophanaceae</taxon>
        <taxon>Planococcus</taxon>
    </lineage>
</organism>
<dbReference type="PROSITE" id="PS51849">
    <property type="entry name" value="RSGI_N"/>
    <property type="match status" value="1"/>
</dbReference>
<dbReference type="InterPro" id="IPR024449">
    <property type="entry name" value="Anti-sigma_RsgI_N"/>
</dbReference>
<accession>A0A1C7DQC0</accession>
<feature type="domain" description="RsgI N-terminal anti-sigma" evidence="8">
    <location>
        <begin position="4"/>
        <end position="51"/>
    </location>
</feature>
<dbReference type="RefSeq" id="WP_065528137.1">
    <property type="nucleotide sequence ID" value="NZ_CP016537.2"/>
</dbReference>
<reference evidence="10" key="1">
    <citation type="submission" date="2016-07" db="EMBL/GenBank/DDBJ databases">
        <authorList>
            <person name="See-Too W.S."/>
        </authorList>
    </citation>
    <scope>NUCLEOTIDE SEQUENCE [LARGE SCALE GENOMIC DNA]</scope>
    <source>
        <strain evidence="10">DSM 24743</strain>
    </source>
</reference>